<feature type="compositionally biased region" description="Basic residues" evidence="1">
    <location>
        <begin position="1"/>
        <end position="11"/>
    </location>
</feature>
<accession>A0A6A5XHX6</accession>
<gene>
    <name evidence="2" type="ORF">BU24DRAFT_330813</name>
</gene>
<dbReference type="OrthoDB" id="5556956at2759"/>
<dbReference type="Proteomes" id="UP000799778">
    <property type="component" value="Unassembled WGS sequence"/>
</dbReference>
<dbReference type="EMBL" id="ML978072">
    <property type="protein sequence ID" value="KAF2012722.1"/>
    <property type="molecule type" value="Genomic_DNA"/>
</dbReference>
<evidence type="ECO:0000256" key="1">
    <source>
        <dbReference type="SAM" id="MobiDB-lite"/>
    </source>
</evidence>
<feature type="compositionally biased region" description="Basic residues" evidence="1">
    <location>
        <begin position="211"/>
        <end position="220"/>
    </location>
</feature>
<organism evidence="2 3">
    <name type="scientific">Aaosphaeria arxii CBS 175.79</name>
    <dbReference type="NCBI Taxonomy" id="1450172"/>
    <lineage>
        <taxon>Eukaryota</taxon>
        <taxon>Fungi</taxon>
        <taxon>Dikarya</taxon>
        <taxon>Ascomycota</taxon>
        <taxon>Pezizomycotina</taxon>
        <taxon>Dothideomycetes</taxon>
        <taxon>Pleosporomycetidae</taxon>
        <taxon>Pleosporales</taxon>
        <taxon>Pleosporales incertae sedis</taxon>
        <taxon>Aaosphaeria</taxon>
    </lineage>
</organism>
<feature type="region of interest" description="Disordered" evidence="1">
    <location>
        <begin position="211"/>
        <end position="262"/>
    </location>
</feature>
<feature type="compositionally biased region" description="Basic and acidic residues" evidence="1">
    <location>
        <begin position="221"/>
        <end position="253"/>
    </location>
</feature>
<dbReference type="PANTHER" id="PTHR28096:SF1">
    <property type="entry name" value="PROTEIN FAF1"/>
    <property type="match status" value="1"/>
</dbReference>
<feature type="compositionally biased region" description="Acidic residues" evidence="1">
    <location>
        <begin position="67"/>
        <end position="77"/>
    </location>
</feature>
<dbReference type="GO" id="GO:0005730">
    <property type="term" value="C:nucleolus"/>
    <property type="evidence" value="ECO:0007669"/>
    <property type="project" value="TreeGrafter"/>
</dbReference>
<reference evidence="2" key="1">
    <citation type="journal article" date="2020" name="Stud. Mycol.">
        <title>101 Dothideomycetes genomes: a test case for predicting lifestyles and emergence of pathogens.</title>
        <authorList>
            <person name="Haridas S."/>
            <person name="Albert R."/>
            <person name="Binder M."/>
            <person name="Bloem J."/>
            <person name="Labutti K."/>
            <person name="Salamov A."/>
            <person name="Andreopoulos B."/>
            <person name="Baker S."/>
            <person name="Barry K."/>
            <person name="Bills G."/>
            <person name="Bluhm B."/>
            <person name="Cannon C."/>
            <person name="Castanera R."/>
            <person name="Culley D."/>
            <person name="Daum C."/>
            <person name="Ezra D."/>
            <person name="Gonzalez J."/>
            <person name="Henrissat B."/>
            <person name="Kuo A."/>
            <person name="Liang C."/>
            <person name="Lipzen A."/>
            <person name="Lutzoni F."/>
            <person name="Magnuson J."/>
            <person name="Mondo S."/>
            <person name="Nolan M."/>
            <person name="Ohm R."/>
            <person name="Pangilinan J."/>
            <person name="Park H.-J."/>
            <person name="Ramirez L."/>
            <person name="Alfaro M."/>
            <person name="Sun H."/>
            <person name="Tritt A."/>
            <person name="Yoshinaga Y."/>
            <person name="Zwiers L.-H."/>
            <person name="Turgeon B."/>
            <person name="Goodwin S."/>
            <person name="Spatafora J."/>
            <person name="Crous P."/>
            <person name="Grigoriev I."/>
        </authorList>
    </citation>
    <scope>NUCLEOTIDE SEQUENCE</scope>
    <source>
        <strain evidence="2">CBS 175.79</strain>
    </source>
</reference>
<evidence type="ECO:0000313" key="2">
    <source>
        <dbReference type="EMBL" id="KAF2012722.1"/>
    </source>
</evidence>
<feature type="non-terminal residue" evidence="2">
    <location>
        <position position="290"/>
    </location>
</feature>
<protein>
    <submittedName>
        <fullName evidence="2">Uncharacterized protein</fullName>
    </submittedName>
</protein>
<name>A0A6A5XHX6_9PLEO</name>
<feature type="region of interest" description="Disordered" evidence="1">
    <location>
        <begin position="1"/>
        <end position="186"/>
    </location>
</feature>
<dbReference type="InterPro" id="IPR027973">
    <property type="entry name" value="FSAF1-like"/>
</dbReference>
<dbReference type="RefSeq" id="XP_033381061.1">
    <property type="nucleotide sequence ID" value="XM_033523029.1"/>
</dbReference>
<dbReference type="PANTHER" id="PTHR28096">
    <property type="entry name" value="PROTEIN FAF1"/>
    <property type="match status" value="1"/>
</dbReference>
<feature type="compositionally biased region" description="Basic and acidic residues" evidence="1">
    <location>
        <begin position="135"/>
        <end position="150"/>
    </location>
</feature>
<proteinExistence type="predicted"/>
<dbReference type="GeneID" id="54280426"/>
<feature type="compositionally biased region" description="Basic and acidic residues" evidence="1">
    <location>
        <begin position="39"/>
        <end position="58"/>
    </location>
</feature>
<evidence type="ECO:0000313" key="3">
    <source>
        <dbReference type="Proteomes" id="UP000799778"/>
    </source>
</evidence>
<dbReference type="GO" id="GO:0000462">
    <property type="term" value="P:maturation of SSU-rRNA from tricistronic rRNA transcript (SSU-rRNA, 5.8S rRNA, LSU-rRNA)"/>
    <property type="evidence" value="ECO:0007669"/>
    <property type="project" value="TreeGrafter"/>
</dbReference>
<dbReference type="AlphaFoldDB" id="A0A6A5XHX6"/>
<feature type="compositionally biased region" description="Polar residues" evidence="1">
    <location>
        <begin position="115"/>
        <end position="128"/>
    </location>
</feature>
<sequence length="290" mass="32022">MPPKLGKRKRVTREEIQQPSRSPPSPGPQQSDSEDGEDMRDAFRRAFEAKFKPLDVEPKKKKVKEIEEVEEESEAESDWSGIESADDNNDGVEVVEYADAAPVDEQEHRREMRSFMSSKPPSASTALSKSAPKKPTKEADDPTETAHLKNDLALQRLLRDSHLLSSTSTSGVSTPTLDATGASRHKSTDLHLLSLGAKGSIHMQKNMPMSHRKGMAVKAKHREDVRRREAKENGIILEKERRAKKFSGERDRGVGGPDVGTFKGGMLKLSKKDLADINGVKGSYRGKGGK</sequence>
<feature type="compositionally biased region" description="Low complexity" evidence="1">
    <location>
        <begin position="163"/>
        <end position="177"/>
    </location>
</feature>
<dbReference type="InterPro" id="IPR053030">
    <property type="entry name" value="Ribosomal_biogenesis_FAF1-like"/>
</dbReference>
<keyword evidence="3" id="KW-1185">Reference proteome</keyword>
<dbReference type="Pfam" id="PF15375">
    <property type="entry name" value="FSAF1"/>
    <property type="match status" value="1"/>
</dbReference>